<accession>A0AAV5FP38</accession>
<sequence length="91" mass="9352">MAAEVPRGSAGAGSSSGEEDAVMCLLKDDLTVMPALARCTALYVLTSGAAVSAAALEEWTVLMGHKEGLAILKASLQSSTVLTRVFLARRG</sequence>
<reference evidence="1" key="1">
    <citation type="journal article" date="2018" name="DNA Res.">
        <title>Multiple hybrid de novo genome assembly of finger millet, an orphan allotetraploid crop.</title>
        <authorList>
            <person name="Hatakeyama M."/>
            <person name="Aluri S."/>
            <person name="Balachadran M.T."/>
            <person name="Sivarajan S.R."/>
            <person name="Patrignani A."/>
            <person name="Gruter S."/>
            <person name="Poveda L."/>
            <person name="Shimizu-Inatsugi R."/>
            <person name="Baeten J."/>
            <person name="Francoijs K.J."/>
            <person name="Nataraja K.N."/>
            <person name="Reddy Y.A.N."/>
            <person name="Phadnis S."/>
            <person name="Ravikumar R.L."/>
            <person name="Schlapbach R."/>
            <person name="Sreeman S.M."/>
            <person name="Shimizu K.K."/>
        </authorList>
    </citation>
    <scope>NUCLEOTIDE SEQUENCE</scope>
</reference>
<dbReference type="InterPro" id="IPR007750">
    <property type="entry name" value="DUF674"/>
</dbReference>
<protein>
    <submittedName>
        <fullName evidence="1">Uncharacterized protein</fullName>
    </submittedName>
</protein>
<reference evidence="1" key="2">
    <citation type="submission" date="2021-12" db="EMBL/GenBank/DDBJ databases">
        <title>Resequencing data analysis of finger millet.</title>
        <authorList>
            <person name="Hatakeyama M."/>
            <person name="Aluri S."/>
            <person name="Balachadran M.T."/>
            <person name="Sivarajan S.R."/>
            <person name="Poveda L."/>
            <person name="Shimizu-Inatsugi R."/>
            <person name="Schlapbach R."/>
            <person name="Sreeman S.M."/>
            <person name="Shimizu K.K."/>
        </authorList>
    </citation>
    <scope>NUCLEOTIDE SEQUENCE</scope>
</reference>
<evidence type="ECO:0000313" key="1">
    <source>
        <dbReference type="EMBL" id="GJN37449.1"/>
    </source>
</evidence>
<proteinExistence type="predicted"/>
<dbReference type="Pfam" id="PF05056">
    <property type="entry name" value="DUF674"/>
    <property type="match status" value="1"/>
</dbReference>
<organism evidence="1 2">
    <name type="scientific">Eleusine coracana subsp. coracana</name>
    <dbReference type="NCBI Taxonomy" id="191504"/>
    <lineage>
        <taxon>Eukaryota</taxon>
        <taxon>Viridiplantae</taxon>
        <taxon>Streptophyta</taxon>
        <taxon>Embryophyta</taxon>
        <taxon>Tracheophyta</taxon>
        <taxon>Spermatophyta</taxon>
        <taxon>Magnoliopsida</taxon>
        <taxon>Liliopsida</taxon>
        <taxon>Poales</taxon>
        <taxon>Poaceae</taxon>
        <taxon>PACMAD clade</taxon>
        <taxon>Chloridoideae</taxon>
        <taxon>Cynodonteae</taxon>
        <taxon>Eleusininae</taxon>
        <taxon>Eleusine</taxon>
    </lineage>
</organism>
<dbReference type="EMBL" id="BQKI01000095">
    <property type="protein sequence ID" value="GJN37449.1"/>
    <property type="molecule type" value="Genomic_DNA"/>
</dbReference>
<gene>
    <name evidence="1" type="primary">gb26405</name>
    <name evidence="1" type="ORF">PR202_gb26405</name>
</gene>
<comment type="caution">
    <text evidence="1">The sequence shown here is derived from an EMBL/GenBank/DDBJ whole genome shotgun (WGS) entry which is preliminary data.</text>
</comment>
<dbReference type="AlphaFoldDB" id="A0AAV5FP38"/>
<name>A0AAV5FP38_ELECO</name>
<evidence type="ECO:0000313" key="2">
    <source>
        <dbReference type="Proteomes" id="UP001054889"/>
    </source>
</evidence>
<keyword evidence="2" id="KW-1185">Reference proteome</keyword>
<dbReference type="Proteomes" id="UP001054889">
    <property type="component" value="Unassembled WGS sequence"/>
</dbReference>